<evidence type="ECO:0000259" key="2">
    <source>
        <dbReference type="PROSITE" id="PS50110"/>
    </source>
</evidence>
<evidence type="ECO:0000313" key="4">
    <source>
        <dbReference type="EMBL" id="MPM48092.1"/>
    </source>
</evidence>
<dbReference type="PROSITE" id="PS50930">
    <property type="entry name" value="HTH_LYTTR"/>
    <property type="match status" value="1"/>
</dbReference>
<dbReference type="EMBL" id="VSSQ01011951">
    <property type="protein sequence ID" value="MPM48092.1"/>
    <property type="molecule type" value="Genomic_DNA"/>
</dbReference>
<evidence type="ECO:0000259" key="3">
    <source>
        <dbReference type="PROSITE" id="PS50930"/>
    </source>
</evidence>
<dbReference type="Pfam" id="PF00072">
    <property type="entry name" value="Response_reg"/>
    <property type="match status" value="1"/>
</dbReference>
<protein>
    <submittedName>
        <fullName evidence="4">Transcriptional regulatory protein BtsR</fullName>
    </submittedName>
</protein>
<accession>A0A645A4T6</accession>
<dbReference type="GO" id="GO:0032993">
    <property type="term" value="C:protein-DNA complex"/>
    <property type="evidence" value="ECO:0007669"/>
    <property type="project" value="TreeGrafter"/>
</dbReference>
<dbReference type="AlphaFoldDB" id="A0A645A4T6"/>
<dbReference type="GO" id="GO:0000976">
    <property type="term" value="F:transcription cis-regulatory region binding"/>
    <property type="evidence" value="ECO:0007669"/>
    <property type="project" value="TreeGrafter"/>
</dbReference>
<dbReference type="GO" id="GO:0005829">
    <property type="term" value="C:cytosol"/>
    <property type="evidence" value="ECO:0007669"/>
    <property type="project" value="TreeGrafter"/>
</dbReference>
<dbReference type="SMART" id="SM00850">
    <property type="entry name" value="LytTR"/>
    <property type="match status" value="1"/>
</dbReference>
<dbReference type="GO" id="GO:0006355">
    <property type="term" value="P:regulation of DNA-templated transcription"/>
    <property type="evidence" value="ECO:0007669"/>
    <property type="project" value="TreeGrafter"/>
</dbReference>
<dbReference type="Gene3D" id="3.40.50.2300">
    <property type="match status" value="1"/>
</dbReference>
<gene>
    <name evidence="4" type="primary">btsR_20</name>
    <name evidence="4" type="ORF">SDC9_94814</name>
</gene>
<dbReference type="Gene3D" id="2.40.50.1020">
    <property type="entry name" value="LytTr DNA-binding domain"/>
    <property type="match status" value="1"/>
</dbReference>
<dbReference type="GO" id="GO:0000156">
    <property type="term" value="F:phosphorelay response regulator activity"/>
    <property type="evidence" value="ECO:0007669"/>
    <property type="project" value="TreeGrafter"/>
</dbReference>
<dbReference type="InterPro" id="IPR001789">
    <property type="entry name" value="Sig_transdc_resp-reg_receiver"/>
</dbReference>
<feature type="domain" description="Response regulatory" evidence="2">
    <location>
        <begin position="3"/>
        <end position="118"/>
    </location>
</feature>
<reference evidence="4" key="1">
    <citation type="submission" date="2019-08" db="EMBL/GenBank/DDBJ databases">
        <authorList>
            <person name="Kucharzyk K."/>
            <person name="Murdoch R.W."/>
            <person name="Higgins S."/>
            <person name="Loffler F."/>
        </authorList>
    </citation>
    <scope>NUCLEOTIDE SEQUENCE</scope>
</reference>
<dbReference type="SUPFAM" id="SSF52172">
    <property type="entry name" value="CheY-like"/>
    <property type="match status" value="1"/>
</dbReference>
<dbReference type="SMART" id="SM00448">
    <property type="entry name" value="REC"/>
    <property type="match status" value="1"/>
</dbReference>
<dbReference type="Pfam" id="PF04397">
    <property type="entry name" value="LytTR"/>
    <property type="match status" value="1"/>
</dbReference>
<comment type="caution">
    <text evidence="4">The sequence shown here is derived from an EMBL/GenBank/DDBJ whole genome shotgun (WGS) entry which is preliminary data.</text>
</comment>
<dbReference type="InterPro" id="IPR011006">
    <property type="entry name" value="CheY-like_superfamily"/>
</dbReference>
<dbReference type="CDD" id="cd17536">
    <property type="entry name" value="REC_YesN-like"/>
    <property type="match status" value="1"/>
</dbReference>
<organism evidence="4">
    <name type="scientific">bioreactor metagenome</name>
    <dbReference type="NCBI Taxonomy" id="1076179"/>
    <lineage>
        <taxon>unclassified sequences</taxon>
        <taxon>metagenomes</taxon>
        <taxon>ecological metagenomes</taxon>
    </lineage>
</organism>
<dbReference type="InterPro" id="IPR007492">
    <property type="entry name" value="LytTR_DNA-bd_dom"/>
</dbReference>
<sequence length="239" mass="27255">MLKVVLVDDEARARKSLANILHKAGDIRIAAEAADGKEALSVIAAHQPDIVFLDVKMPGMNGFELLDTIDKVMQRSFSVIFLTAYDEFAIKAIKYAAFDYLLKPVDEEELMKTISRYFSNNHPAQDAAALKYAVEQNTKIRIRSAQGYEYIDSSDVVYIEGDGNYSRFVLTDDDIRTVSRTLKDIGNELPEGFIRVHKKYFINKRYLLSFLRSSHECILVKDDIEHRIPVSVRMMKNIP</sequence>
<evidence type="ECO:0000256" key="1">
    <source>
        <dbReference type="ARBA" id="ARBA00023125"/>
    </source>
</evidence>
<name>A0A645A4T6_9ZZZZ</name>
<dbReference type="PROSITE" id="PS50110">
    <property type="entry name" value="RESPONSE_REGULATORY"/>
    <property type="match status" value="1"/>
</dbReference>
<dbReference type="InterPro" id="IPR039420">
    <property type="entry name" value="WalR-like"/>
</dbReference>
<feature type="domain" description="HTH LytTR-type" evidence="3">
    <location>
        <begin position="140"/>
        <end position="239"/>
    </location>
</feature>
<keyword evidence="1" id="KW-0238">DNA-binding</keyword>
<dbReference type="PANTHER" id="PTHR48111">
    <property type="entry name" value="REGULATOR OF RPOS"/>
    <property type="match status" value="1"/>
</dbReference>
<dbReference type="PANTHER" id="PTHR48111:SF69">
    <property type="entry name" value="RESPONSE REGULATOR RECEIVER"/>
    <property type="match status" value="1"/>
</dbReference>
<proteinExistence type="predicted"/>